<feature type="non-terminal residue" evidence="1">
    <location>
        <position position="1"/>
    </location>
</feature>
<proteinExistence type="predicted"/>
<name>A0A5J4TQP7_9EUKA</name>
<protein>
    <submittedName>
        <fullName evidence="1">Uncharacterized protein</fullName>
    </submittedName>
</protein>
<accession>A0A5J4TQP7</accession>
<evidence type="ECO:0000313" key="2">
    <source>
        <dbReference type="Proteomes" id="UP000324800"/>
    </source>
</evidence>
<dbReference type="AlphaFoldDB" id="A0A5J4TQP7"/>
<gene>
    <name evidence="1" type="ORF">EZS28_043915</name>
</gene>
<comment type="caution">
    <text evidence="1">The sequence shown here is derived from an EMBL/GenBank/DDBJ whole genome shotgun (WGS) entry which is preliminary data.</text>
</comment>
<sequence>VLQLVPSVDLVSSDFVLFRLQYLDTRAVNVTDKISGTKRYIFLAVDAQLAEFLAAVRIADGLAAEALCSLLYVNEDGDRIQQQPMMNLQQHQIRYRLVKLFAYLCALERILESMLHQYQQFIMNLIRN</sequence>
<dbReference type="EMBL" id="SNRW01026777">
    <property type="protein sequence ID" value="KAA6360557.1"/>
    <property type="molecule type" value="Genomic_DNA"/>
</dbReference>
<reference evidence="1 2" key="1">
    <citation type="submission" date="2019-03" db="EMBL/GenBank/DDBJ databases">
        <title>Single cell metagenomics reveals metabolic interactions within the superorganism composed of flagellate Streblomastix strix and complex community of Bacteroidetes bacteria on its surface.</title>
        <authorList>
            <person name="Treitli S.C."/>
            <person name="Kolisko M."/>
            <person name="Husnik F."/>
            <person name="Keeling P."/>
            <person name="Hampl V."/>
        </authorList>
    </citation>
    <scope>NUCLEOTIDE SEQUENCE [LARGE SCALE GENOMIC DNA]</scope>
    <source>
        <strain evidence="1">ST1C</strain>
    </source>
</reference>
<evidence type="ECO:0000313" key="1">
    <source>
        <dbReference type="EMBL" id="KAA6360557.1"/>
    </source>
</evidence>
<dbReference type="Proteomes" id="UP000324800">
    <property type="component" value="Unassembled WGS sequence"/>
</dbReference>
<organism evidence="1 2">
    <name type="scientific">Streblomastix strix</name>
    <dbReference type="NCBI Taxonomy" id="222440"/>
    <lineage>
        <taxon>Eukaryota</taxon>
        <taxon>Metamonada</taxon>
        <taxon>Preaxostyla</taxon>
        <taxon>Oxymonadida</taxon>
        <taxon>Streblomastigidae</taxon>
        <taxon>Streblomastix</taxon>
    </lineage>
</organism>